<dbReference type="EMBL" id="JAQQLI010000003">
    <property type="protein sequence ID" value="MDC7784766.1"/>
    <property type="molecule type" value="Genomic_DNA"/>
</dbReference>
<organism evidence="1 2">
    <name type="scientific">Rhodoplanes tepidamans</name>
    <name type="common">Rhodoplanes cryptolactis</name>
    <dbReference type="NCBI Taxonomy" id="200616"/>
    <lineage>
        <taxon>Bacteria</taxon>
        <taxon>Pseudomonadati</taxon>
        <taxon>Pseudomonadota</taxon>
        <taxon>Alphaproteobacteria</taxon>
        <taxon>Hyphomicrobiales</taxon>
        <taxon>Nitrobacteraceae</taxon>
        <taxon>Rhodoplanes</taxon>
    </lineage>
</organism>
<evidence type="ECO:0008006" key="3">
    <source>
        <dbReference type="Google" id="ProtNLM"/>
    </source>
</evidence>
<evidence type="ECO:0000313" key="1">
    <source>
        <dbReference type="EMBL" id="MDC7784766.1"/>
    </source>
</evidence>
<gene>
    <name evidence="1" type="ORF">PQJ73_03640</name>
</gene>
<accession>A0ABT5J569</accession>
<comment type="caution">
    <text evidence="1">The sequence shown here is derived from an EMBL/GenBank/DDBJ whole genome shotgun (WGS) entry which is preliminary data.</text>
</comment>
<reference evidence="1" key="1">
    <citation type="journal article" date="2023" name="Microbiol Resour">
        <title>Genome Sequences of Rhodoplanes serenus and Two Thermotolerant Strains, Rhodoplanes tepidamans and 'Rhodoplanes cryptolactis,' Further Refine the Genus.</title>
        <authorList>
            <person name="Rayyan A.A."/>
            <person name="Kyndt J.A."/>
        </authorList>
    </citation>
    <scope>NUCLEOTIDE SEQUENCE</scope>
    <source>
        <strain evidence="1">DSM 9987</strain>
    </source>
</reference>
<name>A0ABT5J569_RHOTP</name>
<dbReference type="Proteomes" id="UP001165652">
    <property type="component" value="Unassembled WGS sequence"/>
</dbReference>
<proteinExistence type="predicted"/>
<sequence>MRQIVNFRDRQEVQAPDLTNLQLYARASFDDLIRDAVTGGKGFAGFEVTQQTSSDVSVAAGRFYTTGAMFFRDTATTVQLAPMLPLVTKKKVAIVVWGISADIDTEPRDFVVDVETNETEPQVVAMHNARQVQMQAIAGIEAPDPQPPTNLDANVLPVAYVTLSSTGIIAIEPASGNRLPNLKDMDALIKALQTWKETVDPRIATIVSEIAEIKRRLAETSDQHDVTRIAADLARVKEVVGLPPDYAEYGADRFLDTDDTDTGDLTWLAKVQEGIRFAPEAENLSQIAVFNPLDPNIRISSSGLVLPAYDHARRLTVGDYVAEASLSQYGYQTVEMVQLTMSYHRRRYGAEFTVCTNAFWFQSGYYDPVSHTLYKDGETYEVIGDGSVNHTMVRVRQYWQDDFDVPYWTAQTVPHSITGASVAQTFLNSQDGWMTRVWLWFTRLAGSGNVTLAISETTASGTPDPKKVVCYQTIPYEQLRIGWNGFEIAPTFLKAGTLYAIRVITNADHWIGMASGNKYTHGTFFYTTDGVFYSGDLTRDMMFAVDFAAFRAPRVEVQLTPLMLNGGIAAVDILAPMVVTEIANISFEVQIGGQWKALNAVTPNLLIGLPPLLPLRAVFVGTTDVHAGLQQSGSQVKVSRPRTTFHHPSKAQLLASPTNKVHVIVRLEAWNPARHTYACKLDTPGGLMSPASVEEKNLGTDINNGNGVVERTYLFNLPTDVSSYRIISDGTTTTALDTFHVAERVRVDF</sequence>
<protein>
    <recommendedName>
        <fullName evidence="3">Tail fiber protein</fullName>
    </recommendedName>
</protein>
<reference evidence="1" key="2">
    <citation type="submission" date="2023-02" db="EMBL/GenBank/DDBJ databases">
        <authorList>
            <person name="Rayyan A."/>
            <person name="Meyer T."/>
            <person name="Kyndt J.A."/>
        </authorList>
    </citation>
    <scope>NUCLEOTIDE SEQUENCE</scope>
    <source>
        <strain evidence="1">DSM 9987</strain>
    </source>
</reference>
<dbReference type="RefSeq" id="WP_272775612.1">
    <property type="nucleotide sequence ID" value="NZ_JAQQLI010000003.1"/>
</dbReference>
<evidence type="ECO:0000313" key="2">
    <source>
        <dbReference type="Proteomes" id="UP001165652"/>
    </source>
</evidence>
<keyword evidence="2" id="KW-1185">Reference proteome</keyword>